<evidence type="ECO:0000313" key="3">
    <source>
        <dbReference type="Proteomes" id="UP000243904"/>
    </source>
</evidence>
<organism evidence="2 3">
    <name type="scientific">Bradyrhizobium canariense</name>
    <dbReference type="NCBI Taxonomy" id="255045"/>
    <lineage>
        <taxon>Bacteria</taxon>
        <taxon>Pseudomonadati</taxon>
        <taxon>Pseudomonadota</taxon>
        <taxon>Alphaproteobacteria</taxon>
        <taxon>Hyphomicrobiales</taxon>
        <taxon>Nitrobacteraceae</taxon>
        <taxon>Bradyrhizobium</taxon>
    </lineage>
</organism>
<feature type="chain" id="PRO_5009258044" evidence="1">
    <location>
        <begin position="28"/>
        <end position="58"/>
    </location>
</feature>
<reference evidence="3" key="1">
    <citation type="submission" date="2016-10" db="EMBL/GenBank/DDBJ databases">
        <authorList>
            <person name="Varghese N."/>
            <person name="Submissions S."/>
        </authorList>
    </citation>
    <scope>NUCLEOTIDE SEQUENCE [LARGE SCALE GENOMIC DNA]</scope>
    <source>
        <strain evidence="3">GAS369</strain>
    </source>
</reference>
<sequence length="58" mass="6157">MFNSTLVRRIGIVFAVASLCAAVAGCAADLGNTKSEKAEGGNQLRYYGGPKYPMWSSQ</sequence>
<accession>A0A1H1QT12</accession>
<proteinExistence type="predicted"/>
<keyword evidence="1" id="KW-0732">Signal</keyword>
<evidence type="ECO:0000313" key="2">
    <source>
        <dbReference type="EMBL" id="SDS26610.1"/>
    </source>
</evidence>
<feature type="signal peptide" evidence="1">
    <location>
        <begin position="1"/>
        <end position="27"/>
    </location>
</feature>
<name>A0A1H1QT12_9BRAD</name>
<evidence type="ECO:0000256" key="1">
    <source>
        <dbReference type="SAM" id="SignalP"/>
    </source>
</evidence>
<keyword evidence="3" id="KW-1185">Reference proteome</keyword>
<dbReference type="RefSeq" id="WP_157809886.1">
    <property type="nucleotide sequence ID" value="NZ_LT629750.1"/>
</dbReference>
<dbReference type="EMBL" id="LT629750">
    <property type="protein sequence ID" value="SDS26610.1"/>
    <property type="molecule type" value="Genomic_DNA"/>
</dbReference>
<dbReference type="Proteomes" id="UP000243904">
    <property type="component" value="Chromosome I"/>
</dbReference>
<protein>
    <submittedName>
        <fullName evidence="2">Uncharacterized protein</fullName>
    </submittedName>
</protein>
<dbReference type="AlphaFoldDB" id="A0A1H1QT12"/>
<gene>
    <name evidence="2" type="ORF">SAMN05444158_1525</name>
</gene>